<proteinExistence type="predicted"/>
<dbReference type="EMBL" id="JBHRYA010000001">
    <property type="protein sequence ID" value="MFC3715039.1"/>
    <property type="molecule type" value="Genomic_DNA"/>
</dbReference>
<evidence type="ECO:0000313" key="3">
    <source>
        <dbReference type="Proteomes" id="UP001595705"/>
    </source>
</evidence>
<comment type="caution">
    <text evidence="2">The sequence shown here is derived from an EMBL/GenBank/DDBJ whole genome shotgun (WGS) entry which is preliminary data.</text>
</comment>
<feature type="transmembrane region" description="Helical" evidence="1">
    <location>
        <begin position="138"/>
        <end position="158"/>
    </location>
</feature>
<evidence type="ECO:0008006" key="4">
    <source>
        <dbReference type="Google" id="ProtNLM"/>
    </source>
</evidence>
<feature type="transmembrane region" description="Helical" evidence="1">
    <location>
        <begin position="69"/>
        <end position="93"/>
    </location>
</feature>
<dbReference type="RefSeq" id="WP_386742054.1">
    <property type="nucleotide sequence ID" value="NZ_JBHRYA010000001.1"/>
</dbReference>
<evidence type="ECO:0000256" key="1">
    <source>
        <dbReference type="SAM" id="Phobius"/>
    </source>
</evidence>
<protein>
    <recommendedName>
        <fullName evidence="4">DUF2569 domain-containing protein</fullName>
    </recommendedName>
</protein>
<keyword evidence="1" id="KW-1133">Transmembrane helix</keyword>
<evidence type="ECO:0000313" key="2">
    <source>
        <dbReference type="EMBL" id="MFC3715039.1"/>
    </source>
</evidence>
<reference evidence="3" key="1">
    <citation type="journal article" date="2019" name="Int. J. Syst. Evol. Microbiol.">
        <title>The Global Catalogue of Microorganisms (GCM) 10K type strain sequencing project: providing services to taxonomists for standard genome sequencing and annotation.</title>
        <authorList>
            <consortium name="The Broad Institute Genomics Platform"/>
            <consortium name="The Broad Institute Genome Sequencing Center for Infectious Disease"/>
            <person name="Wu L."/>
            <person name="Ma J."/>
        </authorList>
    </citation>
    <scope>NUCLEOTIDE SEQUENCE [LARGE SCALE GENOMIC DNA]</scope>
    <source>
        <strain evidence="3">KCTC 42441</strain>
    </source>
</reference>
<name>A0ABV7XFY8_9GAMM</name>
<sequence>MATLIAPAGCESRDLSARVPWTAIAGVGGALVDLAVAVAYWSQFHVEAIRIPQGIAAWVMGRGAFDGGAATALFGLLLYCGLVCAVCVLYRVAAQRWAVLLRQPVACGALYGVLAYGAIFWVMAPLLTGSGGSTKPEWLGLCAATYALAIGIPAALAARATLAAGRG</sequence>
<feature type="transmembrane region" description="Helical" evidence="1">
    <location>
        <begin position="105"/>
        <end position="126"/>
    </location>
</feature>
<feature type="transmembrane region" description="Helical" evidence="1">
    <location>
        <begin position="21"/>
        <end position="41"/>
    </location>
</feature>
<keyword evidence="1" id="KW-0812">Transmembrane</keyword>
<gene>
    <name evidence="2" type="ORF">ACFONC_02585</name>
</gene>
<keyword evidence="3" id="KW-1185">Reference proteome</keyword>
<accession>A0ABV7XFY8</accession>
<organism evidence="2 3">
    <name type="scientific">Luteimonas soli</name>
    <dbReference type="NCBI Taxonomy" id="1648966"/>
    <lineage>
        <taxon>Bacteria</taxon>
        <taxon>Pseudomonadati</taxon>
        <taxon>Pseudomonadota</taxon>
        <taxon>Gammaproteobacteria</taxon>
        <taxon>Lysobacterales</taxon>
        <taxon>Lysobacteraceae</taxon>
        <taxon>Luteimonas</taxon>
    </lineage>
</organism>
<dbReference type="Proteomes" id="UP001595705">
    <property type="component" value="Unassembled WGS sequence"/>
</dbReference>
<keyword evidence="1" id="KW-0472">Membrane</keyword>